<name>A0A1V0U216_9ACTN</name>
<reference evidence="1 2" key="1">
    <citation type="submission" date="2017-04" db="EMBL/GenBank/DDBJ databases">
        <title>Complete Genome Sequence of Streptomyces gilvosporeus F607, a Capable Producer of Natamycin.</title>
        <authorList>
            <person name="Zong G."/>
            <person name="Zhong C."/>
            <person name="Fu J."/>
            <person name="Qin R."/>
            <person name="Cao G."/>
        </authorList>
    </citation>
    <scope>NUCLEOTIDE SEQUENCE [LARGE SCALE GENOMIC DNA]</scope>
    <source>
        <strain evidence="1 2">F607</strain>
    </source>
</reference>
<protein>
    <submittedName>
        <fullName evidence="1">Uncharacterized protein</fullName>
    </submittedName>
</protein>
<organism evidence="1 2">
    <name type="scientific">Streptomyces gilvosporeus</name>
    <dbReference type="NCBI Taxonomy" id="553510"/>
    <lineage>
        <taxon>Bacteria</taxon>
        <taxon>Bacillati</taxon>
        <taxon>Actinomycetota</taxon>
        <taxon>Actinomycetes</taxon>
        <taxon>Kitasatosporales</taxon>
        <taxon>Streptomycetaceae</taxon>
        <taxon>Streptomyces</taxon>
    </lineage>
</organism>
<dbReference type="EMBL" id="CP020569">
    <property type="protein sequence ID" value="ARF58972.1"/>
    <property type="molecule type" value="Genomic_DNA"/>
</dbReference>
<keyword evidence="2" id="KW-1185">Reference proteome</keyword>
<sequence length="60" mass="7460">MRAMWHAWRTGHRPWHEELFRPGERAMAYFYSCREQFRPLTKEAPYPDRRDNPVRRERAG</sequence>
<accession>A0A1V0U216</accession>
<dbReference type="Proteomes" id="UP000192726">
    <property type="component" value="Chromosome"/>
</dbReference>
<dbReference type="KEGG" id="sgv:B1H19_36615"/>
<gene>
    <name evidence="1" type="ORF">B1H19_36615</name>
</gene>
<dbReference type="OrthoDB" id="4248470at2"/>
<dbReference type="STRING" id="553510.B1H19_36615"/>
<dbReference type="AlphaFoldDB" id="A0A1V0U216"/>
<proteinExistence type="predicted"/>
<dbReference type="RefSeq" id="WP_083109161.1">
    <property type="nucleotide sequence ID" value="NZ_CP020569.1"/>
</dbReference>
<evidence type="ECO:0000313" key="1">
    <source>
        <dbReference type="EMBL" id="ARF58972.1"/>
    </source>
</evidence>
<evidence type="ECO:0000313" key="2">
    <source>
        <dbReference type="Proteomes" id="UP000192726"/>
    </source>
</evidence>